<accession>A0A6N6JIQ3</accession>
<dbReference type="Proteomes" id="UP000436822">
    <property type="component" value="Unassembled WGS sequence"/>
</dbReference>
<reference evidence="1 2" key="1">
    <citation type="submission" date="2019-12" db="EMBL/GenBank/DDBJ databases">
        <title>Litoreibacter badius sp. nov., a novel bacteriochlorophyll a-containing bacterium in the genus Litoreibacter.</title>
        <authorList>
            <person name="Kanamuro M."/>
            <person name="Takabe Y."/>
            <person name="Mori K."/>
            <person name="Takaichi S."/>
            <person name="Hanada S."/>
        </authorList>
    </citation>
    <scope>NUCLEOTIDE SEQUENCE [LARGE SCALE GENOMIC DNA]</scope>
    <source>
        <strain evidence="1 2">K6</strain>
    </source>
</reference>
<organism evidence="1 2">
    <name type="scientific">Litoreibacter roseus</name>
    <dbReference type="NCBI Taxonomy" id="2601869"/>
    <lineage>
        <taxon>Bacteria</taxon>
        <taxon>Pseudomonadati</taxon>
        <taxon>Pseudomonadota</taxon>
        <taxon>Alphaproteobacteria</taxon>
        <taxon>Rhodobacterales</taxon>
        <taxon>Roseobacteraceae</taxon>
        <taxon>Litoreibacter</taxon>
    </lineage>
</organism>
<dbReference type="AlphaFoldDB" id="A0A6N6JIQ3"/>
<evidence type="ECO:0000313" key="2">
    <source>
        <dbReference type="Proteomes" id="UP000436822"/>
    </source>
</evidence>
<dbReference type="EMBL" id="BLJE01000003">
    <property type="protein sequence ID" value="GFE65827.1"/>
    <property type="molecule type" value="Genomic_DNA"/>
</dbReference>
<comment type="caution">
    <text evidence="1">The sequence shown here is derived from an EMBL/GenBank/DDBJ whole genome shotgun (WGS) entry which is preliminary data.</text>
</comment>
<name>A0A6N6JIQ3_9RHOB</name>
<proteinExistence type="predicted"/>
<keyword evidence="2" id="KW-1185">Reference proteome</keyword>
<gene>
    <name evidence="1" type="ORF">KIN_29010</name>
</gene>
<sequence>MSVVLPASGCEMMAKVRRRAISGGSSGWLEARSNMGQHIETAAGKGKWARAAPDIYFAGPGPSCCATAGA</sequence>
<protein>
    <submittedName>
        <fullName evidence="1">Uncharacterized protein</fullName>
    </submittedName>
</protein>
<evidence type="ECO:0000313" key="1">
    <source>
        <dbReference type="EMBL" id="GFE65827.1"/>
    </source>
</evidence>